<keyword evidence="2" id="KW-1185">Reference proteome</keyword>
<dbReference type="AlphaFoldDB" id="A0A6P7FHF7"/>
<reference evidence="3" key="1">
    <citation type="submission" date="2025-04" db="UniProtKB">
        <authorList>
            <consortium name="RefSeq"/>
        </authorList>
    </citation>
    <scope>IDENTIFICATION</scope>
    <source>
        <tissue evidence="3">Whole insect</tissue>
    </source>
</reference>
<dbReference type="GeneID" id="114329461"/>
<dbReference type="InParanoid" id="A0A6P7FHF7"/>
<evidence type="ECO:0000313" key="3">
    <source>
        <dbReference type="RefSeq" id="XP_028134377.1"/>
    </source>
</evidence>
<dbReference type="EnsemblMetazoa" id="XM_028278576.1">
    <property type="protein sequence ID" value="XP_028134377.1"/>
    <property type="gene ID" value="LOC114329461"/>
</dbReference>
<gene>
    <name evidence="3" type="primary">LOC114329461</name>
</gene>
<dbReference type="RefSeq" id="XP_028134377.1">
    <property type="nucleotide sequence ID" value="XM_028278576.1"/>
</dbReference>
<dbReference type="Proteomes" id="UP001652700">
    <property type="component" value="Unplaced"/>
</dbReference>
<evidence type="ECO:0000313" key="1">
    <source>
        <dbReference type="EnsemblMetazoa" id="XP_028134377.1"/>
    </source>
</evidence>
<proteinExistence type="predicted"/>
<name>A0A6P7FHF7_DIAVI</name>
<evidence type="ECO:0000313" key="2">
    <source>
        <dbReference type="Proteomes" id="UP001652700"/>
    </source>
</evidence>
<sequence length="163" mass="18671">MQEDESAIPWASIMMTNEQLKNLVASMTQVVFRNQAQSFTKSGNFSNCSSRFSGNKNEDVEAFISAVTIFKYCVKISDENTIKDLSMLLDHHAATWWQAIQFAILSWDDALKALRHAYGLNMPPCTIFKELFSVIKAREHQQIFSLILFVHSLPSYQNHLSYI</sequence>
<dbReference type="OrthoDB" id="6775954at2759"/>
<accession>A0A6P7FHF7</accession>
<protein>
    <submittedName>
        <fullName evidence="3">Activity-regulated cytoskeleton associated protein 1-like</fullName>
    </submittedName>
</protein>
<dbReference type="KEGG" id="dvv:114329461"/>
<reference evidence="1" key="2">
    <citation type="submission" date="2025-05" db="UniProtKB">
        <authorList>
            <consortium name="EnsemblMetazoa"/>
        </authorList>
    </citation>
    <scope>IDENTIFICATION</scope>
</reference>
<organism evidence="3">
    <name type="scientific">Diabrotica virgifera virgifera</name>
    <name type="common">western corn rootworm</name>
    <dbReference type="NCBI Taxonomy" id="50390"/>
    <lineage>
        <taxon>Eukaryota</taxon>
        <taxon>Metazoa</taxon>
        <taxon>Ecdysozoa</taxon>
        <taxon>Arthropoda</taxon>
        <taxon>Hexapoda</taxon>
        <taxon>Insecta</taxon>
        <taxon>Pterygota</taxon>
        <taxon>Neoptera</taxon>
        <taxon>Endopterygota</taxon>
        <taxon>Coleoptera</taxon>
        <taxon>Polyphaga</taxon>
        <taxon>Cucujiformia</taxon>
        <taxon>Chrysomeloidea</taxon>
        <taxon>Chrysomelidae</taxon>
        <taxon>Galerucinae</taxon>
        <taxon>Diabroticina</taxon>
        <taxon>Diabroticites</taxon>
        <taxon>Diabrotica</taxon>
    </lineage>
</organism>